<dbReference type="PROSITE" id="PS51462">
    <property type="entry name" value="NUDIX"/>
    <property type="match status" value="1"/>
</dbReference>
<evidence type="ECO:0000256" key="5">
    <source>
        <dbReference type="ARBA" id="ARBA00022842"/>
    </source>
</evidence>
<keyword evidence="5" id="KW-0460">Magnesium</keyword>
<evidence type="ECO:0000259" key="7">
    <source>
        <dbReference type="PROSITE" id="PS51462"/>
    </source>
</evidence>
<evidence type="ECO:0000256" key="1">
    <source>
        <dbReference type="ARBA" id="ARBA00001936"/>
    </source>
</evidence>
<evidence type="ECO:0000256" key="3">
    <source>
        <dbReference type="ARBA" id="ARBA00005582"/>
    </source>
</evidence>
<dbReference type="InterPro" id="IPR000086">
    <property type="entry name" value="NUDIX_hydrolase_dom"/>
</dbReference>
<comment type="similarity">
    <text evidence="3">Belongs to the Nudix hydrolase family.</text>
</comment>
<dbReference type="InterPro" id="IPR015797">
    <property type="entry name" value="NUDIX_hydrolase-like_dom_sf"/>
</dbReference>
<evidence type="ECO:0000313" key="9">
    <source>
        <dbReference type="Proteomes" id="UP000318778"/>
    </source>
</evidence>
<dbReference type="Proteomes" id="UP000318778">
    <property type="component" value="Segment"/>
</dbReference>
<keyword evidence="6" id="KW-0464">Manganese</keyword>
<name>A0A2C9DSP9_9POXV</name>
<accession>A0A2C9DSP9</accession>
<keyword evidence="9" id="KW-1185">Reference proteome</keyword>
<comment type="cofactor">
    <cofactor evidence="2">
        <name>Mg(2+)</name>
        <dbReference type="ChEBI" id="CHEBI:18420"/>
    </cofactor>
</comment>
<evidence type="ECO:0000256" key="6">
    <source>
        <dbReference type="ARBA" id="ARBA00023211"/>
    </source>
</evidence>
<dbReference type="Gene3D" id="3.90.79.10">
    <property type="entry name" value="Nucleoside Triphosphate Pyrophosphohydrolase"/>
    <property type="match status" value="1"/>
</dbReference>
<organism evidence="8">
    <name type="scientific">Western grey kangaroopox virus</name>
    <dbReference type="NCBI Taxonomy" id="1566307"/>
    <lineage>
        <taxon>Viruses</taxon>
        <taxon>Varidnaviria</taxon>
        <taxon>Bamfordvirae</taxon>
        <taxon>Nucleocytoviricota</taxon>
        <taxon>Pokkesviricetes</taxon>
        <taxon>Chitovirales</taxon>
        <taxon>Poxviridae</taxon>
        <taxon>Chordopoxvirinae</taxon>
        <taxon>Macropopoxvirus</taxon>
        <taxon>Macropopoxvirus mfuliginosuspox</taxon>
        <taxon>Western kangaroopox virus</taxon>
    </lineage>
</organism>
<dbReference type="GO" id="GO:0046872">
    <property type="term" value="F:metal ion binding"/>
    <property type="evidence" value="ECO:0007669"/>
    <property type="project" value="UniProtKB-KW"/>
</dbReference>
<protein>
    <submittedName>
        <fullName evidence="8">mRNA decapping enzyme</fullName>
    </submittedName>
</protein>
<dbReference type="Pfam" id="PF00293">
    <property type="entry name" value="NUDIX"/>
    <property type="match status" value="1"/>
</dbReference>
<reference evidence="8" key="1">
    <citation type="journal article" date="2017" name="Virus Res.">
        <title>Complete genomic characterisation of two novel poxviruses (WKPV and EKPV) from western and eastern grey kangaroos.</title>
        <authorList>
            <person name="Bennett M."/>
            <person name="Tu S.L."/>
            <person name="Upton C."/>
            <person name="McArtor C."/>
            <person name="Gillett A."/>
            <person name="Laird T."/>
            <person name="O'Dea M."/>
        </authorList>
    </citation>
    <scope>NUCLEOTIDE SEQUENCE [LARGE SCALE GENOMIC DNA]</scope>
    <source>
        <strain evidence="8">Western Australia</strain>
    </source>
</reference>
<dbReference type="InterPro" id="IPR003301">
    <property type="entry name" value="Vaccinia_D10_decapping"/>
</dbReference>
<evidence type="ECO:0000256" key="2">
    <source>
        <dbReference type="ARBA" id="ARBA00001946"/>
    </source>
</evidence>
<evidence type="ECO:0000256" key="4">
    <source>
        <dbReference type="ARBA" id="ARBA00022723"/>
    </source>
</evidence>
<proteinExistence type="inferred from homology"/>
<dbReference type="SUPFAM" id="SSF55811">
    <property type="entry name" value="Nudix"/>
    <property type="match status" value="1"/>
</dbReference>
<evidence type="ECO:0000313" key="8">
    <source>
        <dbReference type="EMBL" id="ATI21032.1"/>
    </source>
</evidence>
<dbReference type="PRINTS" id="PR01364">
    <property type="entry name" value="VD10PROTEIN"/>
</dbReference>
<sequence>MSVRARRRLLLRPIVLTDSVQKIRLAAFEYRDPDARSKLSIVGIIQTSDRKFVVCHRRRSFLFTEICRTRDRSRRQRLFRLHARYLGRDERSRLSRELDLPNVHVNHHVDVIFPGGNRRRNEDAIECLLREIEEETSIERSRVSVSKKCLVSAIIYDQLIDRAFESVFLLCVVNLTSEQVRAAFVANAEVAALAFLDMDRADPSSMACRIIAYATMAEELAAT</sequence>
<comment type="cofactor">
    <cofactor evidence="1">
        <name>Mn(2+)</name>
        <dbReference type="ChEBI" id="CHEBI:29035"/>
    </cofactor>
</comment>
<dbReference type="EMBL" id="MF467280">
    <property type="protein sequence ID" value="ATI21032.1"/>
    <property type="molecule type" value="Genomic_DNA"/>
</dbReference>
<keyword evidence="4" id="KW-0479">Metal-binding</keyword>
<feature type="domain" description="Nudix hydrolase" evidence="7">
    <location>
        <begin position="35"/>
        <end position="219"/>
    </location>
</feature>